<dbReference type="AlphaFoldDB" id="A0A5C3QN10"/>
<evidence type="ECO:0000256" key="2">
    <source>
        <dbReference type="ARBA" id="ARBA00022857"/>
    </source>
</evidence>
<dbReference type="InterPro" id="IPR016040">
    <property type="entry name" value="NAD(P)-bd_dom"/>
</dbReference>
<dbReference type="STRING" id="1884261.A0A5C3QN10"/>
<organism evidence="5 6">
    <name type="scientific">Pterulicium gracile</name>
    <dbReference type="NCBI Taxonomy" id="1884261"/>
    <lineage>
        <taxon>Eukaryota</taxon>
        <taxon>Fungi</taxon>
        <taxon>Dikarya</taxon>
        <taxon>Basidiomycota</taxon>
        <taxon>Agaricomycotina</taxon>
        <taxon>Agaricomycetes</taxon>
        <taxon>Agaricomycetidae</taxon>
        <taxon>Agaricales</taxon>
        <taxon>Pleurotineae</taxon>
        <taxon>Pterulaceae</taxon>
        <taxon>Pterulicium</taxon>
    </lineage>
</organism>
<protein>
    <recommendedName>
        <fullName evidence="4">NAD(P)-binding domain-containing protein</fullName>
    </recommendedName>
</protein>
<keyword evidence="2" id="KW-0521">NADP</keyword>
<dbReference type="GO" id="GO:0016491">
    <property type="term" value="F:oxidoreductase activity"/>
    <property type="evidence" value="ECO:0007669"/>
    <property type="project" value="UniProtKB-KW"/>
</dbReference>
<dbReference type="PANTHER" id="PTHR47706">
    <property type="entry name" value="NMRA-LIKE FAMILY PROTEIN"/>
    <property type="match status" value="1"/>
</dbReference>
<dbReference type="Gene3D" id="3.40.50.720">
    <property type="entry name" value="NAD(P)-binding Rossmann-like Domain"/>
    <property type="match status" value="1"/>
</dbReference>
<dbReference type="Gene3D" id="3.90.25.10">
    <property type="entry name" value="UDP-galactose 4-epimerase, domain 1"/>
    <property type="match status" value="1"/>
</dbReference>
<dbReference type="InterPro" id="IPR036291">
    <property type="entry name" value="NAD(P)-bd_dom_sf"/>
</dbReference>
<name>A0A5C3QN10_9AGAR</name>
<dbReference type="Proteomes" id="UP000305067">
    <property type="component" value="Unassembled WGS sequence"/>
</dbReference>
<evidence type="ECO:0000256" key="3">
    <source>
        <dbReference type="ARBA" id="ARBA00023002"/>
    </source>
</evidence>
<evidence type="ECO:0000313" key="5">
    <source>
        <dbReference type="EMBL" id="TFL03192.1"/>
    </source>
</evidence>
<dbReference type="EMBL" id="ML178821">
    <property type="protein sequence ID" value="TFL03192.1"/>
    <property type="molecule type" value="Genomic_DNA"/>
</dbReference>
<evidence type="ECO:0000256" key="1">
    <source>
        <dbReference type="ARBA" id="ARBA00005725"/>
    </source>
</evidence>
<dbReference type="InterPro" id="IPR051609">
    <property type="entry name" value="NmrA/Isoflavone_reductase-like"/>
</dbReference>
<evidence type="ECO:0000313" key="6">
    <source>
        <dbReference type="Proteomes" id="UP000305067"/>
    </source>
</evidence>
<gene>
    <name evidence="5" type="ORF">BDV98DRAFT_418768</name>
</gene>
<reference evidence="5 6" key="1">
    <citation type="journal article" date="2019" name="Nat. Ecol. Evol.">
        <title>Megaphylogeny resolves global patterns of mushroom evolution.</title>
        <authorList>
            <person name="Varga T."/>
            <person name="Krizsan K."/>
            <person name="Foldi C."/>
            <person name="Dima B."/>
            <person name="Sanchez-Garcia M."/>
            <person name="Sanchez-Ramirez S."/>
            <person name="Szollosi G.J."/>
            <person name="Szarkandi J.G."/>
            <person name="Papp V."/>
            <person name="Albert L."/>
            <person name="Andreopoulos W."/>
            <person name="Angelini C."/>
            <person name="Antonin V."/>
            <person name="Barry K.W."/>
            <person name="Bougher N.L."/>
            <person name="Buchanan P."/>
            <person name="Buyck B."/>
            <person name="Bense V."/>
            <person name="Catcheside P."/>
            <person name="Chovatia M."/>
            <person name="Cooper J."/>
            <person name="Damon W."/>
            <person name="Desjardin D."/>
            <person name="Finy P."/>
            <person name="Geml J."/>
            <person name="Haridas S."/>
            <person name="Hughes K."/>
            <person name="Justo A."/>
            <person name="Karasinski D."/>
            <person name="Kautmanova I."/>
            <person name="Kiss B."/>
            <person name="Kocsube S."/>
            <person name="Kotiranta H."/>
            <person name="LaButti K.M."/>
            <person name="Lechner B.E."/>
            <person name="Liimatainen K."/>
            <person name="Lipzen A."/>
            <person name="Lukacs Z."/>
            <person name="Mihaltcheva S."/>
            <person name="Morgado L.N."/>
            <person name="Niskanen T."/>
            <person name="Noordeloos M.E."/>
            <person name="Ohm R.A."/>
            <person name="Ortiz-Santana B."/>
            <person name="Ovrebo C."/>
            <person name="Racz N."/>
            <person name="Riley R."/>
            <person name="Savchenko A."/>
            <person name="Shiryaev A."/>
            <person name="Soop K."/>
            <person name="Spirin V."/>
            <person name="Szebenyi C."/>
            <person name="Tomsovsky M."/>
            <person name="Tulloss R.E."/>
            <person name="Uehling J."/>
            <person name="Grigoriev I.V."/>
            <person name="Vagvolgyi C."/>
            <person name="Papp T."/>
            <person name="Martin F.M."/>
            <person name="Miettinen O."/>
            <person name="Hibbett D.S."/>
            <person name="Nagy L.G."/>
        </authorList>
    </citation>
    <scope>NUCLEOTIDE SEQUENCE [LARGE SCALE GENOMIC DNA]</scope>
    <source>
        <strain evidence="5 6">CBS 309.79</strain>
    </source>
</reference>
<dbReference type="Pfam" id="PF13460">
    <property type="entry name" value="NAD_binding_10"/>
    <property type="match status" value="1"/>
</dbReference>
<feature type="domain" description="NAD(P)-binding" evidence="4">
    <location>
        <begin position="13"/>
        <end position="141"/>
    </location>
</feature>
<keyword evidence="3" id="KW-0560">Oxidoreductase</keyword>
<dbReference type="SUPFAM" id="SSF51735">
    <property type="entry name" value="NAD(P)-binding Rossmann-fold domains"/>
    <property type="match status" value="1"/>
</dbReference>
<dbReference type="PANTHER" id="PTHR47706:SF9">
    <property type="entry name" value="NMRA-LIKE DOMAIN-CONTAINING PROTEIN-RELATED"/>
    <property type="match status" value="1"/>
</dbReference>
<dbReference type="OrthoDB" id="10254221at2759"/>
<comment type="similarity">
    <text evidence="1">Belongs to the NmrA-type oxidoreductase family. Isoflavone reductase subfamily.</text>
</comment>
<proteinExistence type="inferred from homology"/>
<sequence length="316" mass="35453">MAQPTPTRVGIAGVTGKFAGLILDSLLEDPRVSIRGYCRNASKLASRYTQSSQIEIIEGSADDKAALAKFVEGLDVVICAYLGDHDLMINGQKALVDACDQAKVDRYVASDYSFDYTQLKMGDHPAKDPMKIIYSYLKEKDHVKGVHVVVGAFMETFWSTYFQVWNADEKTLVYWGSGEEKFESTTYGDSAKYTAAVALDRNAVGLQKFLGDRKNIVEIGQAIEKAYGFQPKLKCLGSLDELYTHMQGLFKKDPSNVFAWLSFFYQYYCINGQTHISNDLDNARYPDVKPQTFQDFLNTHALEELPTAMVDLAKRD</sequence>
<keyword evidence="6" id="KW-1185">Reference proteome</keyword>
<evidence type="ECO:0000259" key="4">
    <source>
        <dbReference type="Pfam" id="PF13460"/>
    </source>
</evidence>
<accession>A0A5C3QN10</accession>